<comment type="caution">
    <text evidence="4">The sequence shown here is derived from an EMBL/GenBank/DDBJ whole genome shotgun (WGS) entry which is preliminary data.</text>
</comment>
<keyword evidence="2" id="KW-0808">Transferase</keyword>
<evidence type="ECO:0000313" key="5">
    <source>
        <dbReference type="Proteomes" id="UP000003175"/>
    </source>
</evidence>
<dbReference type="Proteomes" id="UP000003175">
    <property type="component" value="Unassembled WGS sequence"/>
</dbReference>
<keyword evidence="3" id="KW-1133">Transmembrane helix</keyword>
<evidence type="ECO:0008006" key="6">
    <source>
        <dbReference type="Google" id="ProtNLM"/>
    </source>
</evidence>
<keyword evidence="3" id="KW-0472">Membrane</keyword>
<keyword evidence="5" id="KW-1185">Reference proteome</keyword>
<evidence type="ECO:0000256" key="2">
    <source>
        <dbReference type="ARBA" id="ARBA00022679"/>
    </source>
</evidence>
<organism evidence="4 5">
    <name type="scientific">Selenomonas noxia F0398</name>
    <dbReference type="NCBI Taxonomy" id="702437"/>
    <lineage>
        <taxon>Bacteria</taxon>
        <taxon>Bacillati</taxon>
        <taxon>Bacillota</taxon>
        <taxon>Negativicutes</taxon>
        <taxon>Selenomonadales</taxon>
        <taxon>Selenomonadaceae</taxon>
        <taxon>Selenomonas</taxon>
    </lineage>
</organism>
<dbReference type="PANTHER" id="PTHR30160:SF7">
    <property type="entry name" value="ADP-HEPTOSE--LPS HEPTOSYLTRANSFERASE 2"/>
    <property type="match status" value="1"/>
</dbReference>
<dbReference type="Gene3D" id="3.40.50.2000">
    <property type="entry name" value="Glycogen Phosphorylase B"/>
    <property type="match status" value="2"/>
</dbReference>
<accession>A0ABN0DPH6</accession>
<dbReference type="CDD" id="cd03789">
    <property type="entry name" value="GT9_LPS_heptosyltransferase"/>
    <property type="match status" value="1"/>
</dbReference>
<evidence type="ECO:0000313" key="4">
    <source>
        <dbReference type="EMBL" id="EHG24548.1"/>
    </source>
</evidence>
<sequence length="350" mass="39185">MTMYHNILVYAMVNLGDVILTTSAIALLKKIYPYARITMLSRPIVREVIEHNPVIDDVILFDYRAKKNSMGKMWDMVKVLRARKFDLAISFDRKLRPALLCWLAGIPVRIGPSRVFDDKPSRVTWLYTHTVPITHNLDDTLQAETYQEIIRGFTGVTGHERPILPCPTAEQQAKMAEILSSSGEKRKIGLCVKGTFGLKTWPKEYFVEVVRALHARYDAAFYVTGAPGDYGYAEEVIAAIGLPVENLCGKTNLMELAAFYEQLDLLVSVDTGGAHIAAVTGVPLVVMFGCTSPRRWHPISDHAMAFTSNEPCCPCSYAEMDCPTYPQPDCLYHVTPDEVICASIQYLDAR</sequence>
<reference evidence="4 5" key="1">
    <citation type="submission" date="2011-08" db="EMBL/GenBank/DDBJ databases">
        <title>The Genome Sequence of Selenomonas noxia F0398.</title>
        <authorList>
            <consortium name="The Broad Institute Genome Sequencing Platform"/>
            <person name="Earl A."/>
            <person name="Ward D."/>
            <person name="Feldgarden M."/>
            <person name="Gevers D."/>
            <person name="Izard J."/>
            <person name="Ganesan A."/>
            <person name="Blanton J.M."/>
            <person name="Baranova O.V."/>
            <person name="Tanner A.C."/>
            <person name="Dewhirst F.E."/>
            <person name="Young S.K."/>
            <person name="Zeng Q."/>
            <person name="Gargeya S."/>
            <person name="Fitzgerald M."/>
            <person name="Haas B."/>
            <person name="Abouelleil A."/>
            <person name="Alvarado L."/>
            <person name="Arachchi H.M."/>
            <person name="Berlin A."/>
            <person name="Brown A."/>
            <person name="Chapman S.B."/>
            <person name="Chen Z."/>
            <person name="Dunbar C."/>
            <person name="Freedman E."/>
            <person name="Gearin G."/>
            <person name="Gellesch M."/>
            <person name="Goldberg J."/>
            <person name="Griggs A."/>
            <person name="Gujja S."/>
            <person name="Heiman D."/>
            <person name="Howarth C."/>
            <person name="Larson L."/>
            <person name="Lui A."/>
            <person name="MacDonald P.J.P."/>
            <person name="Montmayeur A."/>
            <person name="Murphy C."/>
            <person name="Neiman D."/>
            <person name="Pearson M."/>
            <person name="Priest M."/>
            <person name="Roberts A."/>
            <person name="Saif S."/>
            <person name="Shea T."/>
            <person name="Shenoy N."/>
            <person name="Sisk P."/>
            <person name="Stolte C."/>
            <person name="Sykes S."/>
            <person name="Wortman J."/>
            <person name="Nusbaum C."/>
            <person name="Birren B."/>
        </authorList>
    </citation>
    <scope>NUCLEOTIDE SEQUENCE [LARGE SCALE GENOMIC DNA]</scope>
    <source>
        <strain evidence="4 5">F0398</strain>
    </source>
</reference>
<dbReference type="Pfam" id="PF01075">
    <property type="entry name" value="Glyco_transf_9"/>
    <property type="match status" value="1"/>
</dbReference>
<proteinExistence type="predicted"/>
<keyword evidence="3" id="KW-0812">Transmembrane</keyword>
<gene>
    <name evidence="4" type="ORF">HMPREF9432_01398</name>
</gene>
<dbReference type="InterPro" id="IPR002201">
    <property type="entry name" value="Glyco_trans_9"/>
</dbReference>
<keyword evidence="1" id="KW-0328">Glycosyltransferase</keyword>
<dbReference type="PANTHER" id="PTHR30160">
    <property type="entry name" value="TETRAACYLDISACCHARIDE 4'-KINASE-RELATED"/>
    <property type="match status" value="1"/>
</dbReference>
<name>A0ABN0DPH6_9FIRM</name>
<evidence type="ECO:0000256" key="3">
    <source>
        <dbReference type="SAM" id="Phobius"/>
    </source>
</evidence>
<dbReference type="InterPro" id="IPR051199">
    <property type="entry name" value="LPS_LOS_Heptosyltrfase"/>
</dbReference>
<protein>
    <recommendedName>
        <fullName evidence="6">Lipopolysaccharide heptosyltransferase II</fullName>
    </recommendedName>
</protein>
<feature type="transmembrane region" description="Helical" evidence="3">
    <location>
        <begin position="7"/>
        <end position="28"/>
    </location>
</feature>
<dbReference type="EMBL" id="ADGH01000012">
    <property type="protein sequence ID" value="EHG24548.1"/>
    <property type="molecule type" value="Genomic_DNA"/>
</dbReference>
<dbReference type="SUPFAM" id="SSF53756">
    <property type="entry name" value="UDP-Glycosyltransferase/glycogen phosphorylase"/>
    <property type="match status" value="1"/>
</dbReference>
<evidence type="ECO:0000256" key="1">
    <source>
        <dbReference type="ARBA" id="ARBA00022676"/>
    </source>
</evidence>